<sequence>MLKVFFGFTSFLITNPQPYYRLMWSGLSFRCLLELLSYTCHGSYKQDHDGLSSQPS</sequence>
<proteinExistence type="predicted"/>
<dbReference type="EnsemblPlants" id="TuG1812G0200003323.01.T01">
    <property type="protein sequence ID" value="TuG1812G0200003323.01.T01.cds278076"/>
    <property type="gene ID" value="TuG1812G0200003323.01"/>
</dbReference>
<reference evidence="2" key="1">
    <citation type="journal article" date="2013" name="Nature">
        <title>Draft genome of the wheat A-genome progenitor Triticum urartu.</title>
        <authorList>
            <person name="Ling H.Q."/>
            <person name="Zhao S."/>
            <person name="Liu D."/>
            <person name="Wang J."/>
            <person name="Sun H."/>
            <person name="Zhang C."/>
            <person name="Fan H."/>
            <person name="Li D."/>
            <person name="Dong L."/>
            <person name="Tao Y."/>
            <person name="Gao C."/>
            <person name="Wu H."/>
            <person name="Li Y."/>
            <person name="Cui Y."/>
            <person name="Guo X."/>
            <person name="Zheng S."/>
            <person name="Wang B."/>
            <person name="Yu K."/>
            <person name="Liang Q."/>
            <person name="Yang W."/>
            <person name="Lou X."/>
            <person name="Chen J."/>
            <person name="Feng M."/>
            <person name="Jian J."/>
            <person name="Zhang X."/>
            <person name="Luo G."/>
            <person name="Jiang Y."/>
            <person name="Liu J."/>
            <person name="Wang Z."/>
            <person name="Sha Y."/>
            <person name="Zhang B."/>
            <person name="Wu H."/>
            <person name="Tang D."/>
            <person name="Shen Q."/>
            <person name="Xue P."/>
            <person name="Zou S."/>
            <person name="Wang X."/>
            <person name="Liu X."/>
            <person name="Wang F."/>
            <person name="Yang Y."/>
            <person name="An X."/>
            <person name="Dong Z."/>
            <person name="Zhang K."/>
            <person name="Zhang X."/>
            <person name="Luo M.C."/>
            <person name="Dvorak J."/>
            <person name="Tong Y."/>
            <person name="Wang J."/>
            <person name="Yang H."/>
            <person name="Li Z."/>
            <person name="Wang D."/>
            <person name="Zhang A."/>
            <person name="Wang J."/>
        </authorList>
    </citation>
    <scope>NUCLEOTIDE SEQUENCE</scope>
    <source>
        <strain evidence="2">cv. G1812</strain>
    </source>
</reference>
<evidence type="ECO:0000313" key="1">
    <source>
        <dbReference type="EnsemblPlants" id="TuG1812G0200003323.01.T01.cds278076"/>
    </source>
</evidence>
<dbReference type="Proteomes" id="UP000015106">
    <property type="component" value="Chromosome 2"/>
</dbReference>
<organism evidence="1 2">
    <name type="scientific">Triticum urartu</name>
    <name type="common">Red wild einkorn</name>
    <name type="synonym">Crithodium urartu</name>
    <dbReference type="NCBI Taxonomy" id="4572"/>
    <lineage>
        <taxon>Eukaryota</taxon>
        <taxon>Viridiplantae</taxon>
        <taxon>Streptophyta</taxon>
        <taxon>Embryophyta</taxon>
        <taxon>Tracheophyta</taxon>
        <taxon>Spermatophyta</taxon>
        <taxon>Magnoliopsida</taxon>
        <taxon>Liliopsida</taxon>
        <taxon>Poales</taxon>
        <taxon>Poaceae</taxon>
        <taxon>BOP clade</taxon>
        <taxon>Pooideae</taxon>
        <taxon>Triticodae</taxon>
        <taxon>Triticeae</taxon>
        <taxon>Triticinae</taxon>
        <taxon>Triticum</taxon>
    </lineage>
</organism>
<keyword evidence="2" id="KW-1185">Reference proteome</keyword>
<evidence type="ECO:0000313" key="2">
    <source>
        <dbReference type="Proteomes" id="UP000015106"/>
    </source>
</evidence>
<dbReference type="Gramene" id="TuG1812G0200003323.01.T01">
    <property type="protein sequence ID" value="TuG1812G0200003323.01.T01.cds278076"/>
    <property type="gene ID" value="TuG1812G0200003323.01"/>
</dbReference>
<reference evidence="1" key="2">
    <citation type="submission" date="2018-03" db="EMBL/GenBank/DDBJ databases">
        <title>The Triticum urartu genome reveals the dynamic nature of wheat genome evolution.</title>
        <authorList>
            <person name="Ling H."/>
            <person name="Ma B."/>
            <person name="Shi X."/>
            <person name="Liu H."/>
            <person name="Dong L."/>
            <person name="Sun H."/>
            <person name="Cao Y."/>
            <person name="Gao Q."/>
            <person name="Zheng S."/>
            <person name="Li Y."/>
            <person name="Yu Y."/>
            <person name="Du H."/>
            <person name="Qi M."/>
            <person name="Li Y."/>
            <person name="Yu H."/>
            <person name="Cui Y."/>
            <person name="Wang N."/>
            <person name="Chen C."/>
            <person name="Wu H."/>
            <person name="Zhao Y."/>
            <person name="Zhang J."/>
            <person name="Li Y."/>
            <person name="Zhou W."/>
            <person name="Zhang B."/>
            <person name="Hu W."/>
            <person name="Eijk M."/>
            <person name="Tang J."/>
            <person name="Witsenboer H."/>
            <person name="Zhao S."/>
            <person name="Li Z."/>
            <person name="Zhang A."/>
            <person name="Wang D."/>
            <person name="Liang C."/>
        </authorList>
    </citation>
    <scope>NUCLEOTIDE SEQUENCE [LARGE SCALE GENOMIC DNA]</scope>
    <source>
        <strain evidence="1">cv. G1812</strain>
    </source>
</reference>
<dbReference type="AlphaFoldDB" id="A0A8R7TIE0"/>
<accession>A0A8R7TIE0</accession>
<reference evidence="1" key="3">
    <citation type="submission" date="2022-06" db="UniProtKB">
        <authorList>
            <consortium name="EnsemblPlants"/>
        </authorList>
    </citation>
    <scope>IDENTIFICATION</scope>
</reference>
<name>A0A8R7TIE0_TRIUA</name>
<protein>
    <submittedName>
        <fullName evidence="1">Uncharacterized protein</fullName>
    </submittedName>
</protein>